<dbReference type="InterPro" id="IPR045078">
    <property type="entry name" value="TST/MPST-like"/>
</dbReference>
<evidence type="ECO:0000256" key="3">
    <source>
        <dbReference type="RuleBase" id="RU000507"/>
    </source>
</evidence>
<dbReference type="InterPro" id="IPR001763">
    <property type="entry name" value="Rhodanese-like_dom"/>
</dbReference>
<reference evidence="5 6" key="1">
    <citation type="journal article" date="2017" name="BMC Genomics">
        <title>Chromosome level assembly and secondary metabolite potential of the parasitic fungus Cordyceps militaris.</title>
        <authorList>
            <person name="Kramer G.J."/>
            <person name="Nodwell J.R."/>
        </authorList>
    </citation>
    <scope>NUCLEOTIDE SEQUENCE [LARGE SCALE GENOMIC DNA]</scope>
    <source>
        <strain evidence="5 6">ATCC 34164</strain>
    </source>
</reference>
<dbReference type="PROSITE" id="PS50206">
    <property type="entry name" value="RHODANESE_3"/>
    <property type="match status" value="2"/>
</dbReference>
<evidence type="ECO:0000256" key="1">
    <source>
        <dbReference type="ARBA" id="ARBA00022679"/>
    </source>
</evidence>
<dbReference type="Pfam" id="PF00581">
    <property type="entry name" value="Rhodanese"/>
    <property type="match status" value="1"/>
</dbReference>
<dbReference type="CDD" id="cd01449">
    <property type="entry name" value="TST_Repeat_2"/>
    <property type="match status" value="1"/>
</dbReference>
<dbReference type="Proteomes" id="UP000323067">
    <property type="component" value="Chromosome v"/>
</dbReference>
<proteinExistence type="predicted"/>
<keyword evidence="1 3" id="KW-0808">Transferase</keyword>
<dbReference type="VEuPathDB" id="FungiDB:CCM_04151"/>
<evidence type="ECO:0000256" key="2">
    <source>
        <dbReference type="ARBA" id="ARBA00022737"/>
    </source>
</evidence>
<feature type="domain" description="Rhodanese" evidence="4">
    <location>
        <begin position="180"/>
        <end position="289"/>
    </location>
</feature>
<evidence type="ECO:0000313" key="6">
    <source>
        <dbReference type="Proteomes" id="UP000323067"/>
    </source>
</evidence>
<dbReference type="SUPFAM" id="SSF52821">
    <property type="entry name" value="Rhodanese/Cell cycle control phosphatase"/>
    <property type="match status" value="2"/>
</dbReference>
<dbReference type="VEuPathDB" id="FungiDB:A9K55_004492"/>
<evidence type="ECO:0000313" key="5">
    <source>
        <dbReference type="EMBL" id="ATY65301.1"/>
    </source>
</evidence>
<dbReference type="AlphaFoldDB" id="A0A2H4SQA8"/>
<dbReference type="GO" id="GO:0005739">
    <property type="term" value="C:mitochondrion"/>
    <property type="evidence" value="ECO:0007669"/>
    <property type="project" value="TreeGrafter"/>
</dbReference>
<dbReference type="InterPro" id="IPR001307">
    <property type="entry name" value="Thiosulphate_STrfase_CS"/>
</dbReference>
<evidence type="ECO:0000259" key="4">
    <source>
        <dbReference type="PROSITE" id="PS50206"/>
    </source>
</evidence>
<dbReference type="Gene3D" id="3.40.250.10">
    <property type="entry name" value="Rhodanese-like domain"/>
    <property type="match status" value="2"/>
</dbReference>
<dbReference type="PROSITE" id="PS00683">
    <property type="entry name" value="RHODANESE_2"/>
    <property type="match status" value="1"/>
</dbReference>
<dbReference type="PANTHER" id="PTHR11364">
    <property type="entry name" value="THIOSULFATE SULFERTANSFERASE"/>
    <property type="match status" value="1"/>
</dbReference>
<dbReference type="OrthoDB" id="270167at2759"/>
<keyword evidence="2" id="KW-0677">Repeat</keyword>
<organism evidence="5 6">
    <name type="scientific">Cordyceps militaris</name>
    <name type="common">Caterpillar fungus</name>
    <name type="synonym">Clavaria militaris</name>
    <dbReference type="NCBI Taxonomy" id="73501"/>
    <lineage>
        <taxon>Eukaryota</taxon>
        <taxon>Fungi</taxon>
        <taxon>Dikarya</taxon>
        <taxon>Ascomycota</taxon>
        <taxon>Pezizomycotina</taxon>
        <taxon>Sordariomycetes</taxon>
        <taxon>Hypocreomycetidae</taxon>
        <taxon>Hypocreales</taxon>
        <taxon>Cordycipitaceae</taxon>
        <taxon>Cordyceps</taxon>
    </lineage>
</organism>
<protein>
    <recommendedName>
        <fullName evidence="3">Sulfurtransferase</fullName>
    </recommendedName>
</protein>
<dbReference type="CDD" id="cd01448">
    <property type="entry name" value="TST_Repeat_1"/>
    <property type="match status" value="1"/>
</dbReference>
<feature type="domain" description="Rhodanese" evidence="4">
    <location>
        <begin position="47"/>
        <end position="143"/>
    </location>
</feature>
<accession>A0A2H4SQA8</accession>
<name>A0A2H4SQA8_CORMI</name>
<dbReference type="InterPro" id="IPR036873">
    <property type="entry name" value="Rhodanese-like_dom_sf"/>
</dbReference>
<dbReference type="SMART" id="SM00450">
    <property type="entry name" value="RHOD"/>
    <property type="match status" value="2"/>
</dbReference>
<sequence>MATALADADESILITPAELHGILKSPIDHENRVVCIAAGRNAASASFESCHLPNSVFFNLDEIRDTTSSYPVMLPTCQVFTAAMKRLGIRATRGDTFIVYDTVEAGIYCAPRVAWTLAHFGLKNVRVLNSFRQYVQDGYPHSSAPFPPSAKPDDATPMYRVADAARTIAFEELRRCVLEGCRQYQILDSRSEDCFLGKAVGDGHIPGALNVPVACLVDSCKNLLPRPEMRATLEDAGVDENKPAVLSCNTGVTASILWLALKVAGYDVKARLYDGSWSEWKDRAEEQGLIVCHRDLL</sequence>
<dbReference type="PANTHER" id="PTHR11364:SF27">
    <property type="entry name" value="SULFURTRANSFERASE"/>
    <property type="match status" value="1"/>
</dbReference>
<dbReference type="EMBL" id="CP023325">
    <property type="protein sequence ID" value="ATY65301.1"/>
    <property type="molecule type" value="Genomic_DNA"/>
</dbReference>
<dbReference type="GO" id="GO:0004792">
    <property type="term" value="F:thiosulfate-cyanide sulfurtransferase activity"/>
    <property type="evidence" value="ECO:0007669"/>
    <property type="project" value="InterPro"/>
</dbReference>
<gene>
    <name evidence="5" type="ORF">A9K55_004492</name>
</gene>